<dbReference type="GO" id="GO:0003700">
    <property type="term" value="F:DNA-binding transcription factor activity"/>
    <property type="evidence" value="ECO:0007669"/>
    <property type="project" value="InterPro"/>
</dbReference>
<dbReference type="Gene3D" id="1.10.10.60">
    <property type="entry name" value="Homeodomain-like"/>
    <property type="match status" value="1"/>
</dbReference>
<evidence type="ECO:0000256" key="3">
    <source>
        <dbReference type="ARBA" id="ARBA00023163"/>
    </source>
</evidence>
<evidence type="ECO:0000259" key="4">
    <source>
        <dbReference type="PROSITE" id="PS01124"/>
    </source>
</evidence>
<evidence type="ECO:0000313" key="5">
    <source>
        <dbReference type="EMBL" id="TFH68705.1"/>
    </source>
</evidence>
<protein>
    <submittedName>
        <fullName evidence="5">Helix-turn-helix domain-containing protein</fullName>
    </submittedName>
</protein>
<dbReference type="SUPFAM" id="SSF51215">
    <property type="entry name" value="Regulatory protein AraC"/>
    <property type="match status" value="1"/>
</dbReference>
<evidence type="ECO:0000256" key="2">
    <source>
        <dbReference type="ARBA" id="ARBA00023125"/>
    </source>
</evidence>
<dbReference type="EMBL" id="SPIA01000001">
    <property type="protein sequence ID" value="TFH68705.1"/>
    <property type="molecule type" value="Genomic_DNA"/>
</dbReference>
<evidence type="ECO:0000256" key="1">
    <source>
        <dbReference type="ARBA" id="ARBA00023015"/>
    </source>
</evidence>
<dbReference type="Proteomes" id="UP000298133">
    <property type="component" value="Unassembled WGS sequence"/>
</dbReference>
<keyword evidence="2" id="KW-0238">DNA-binding</keyword>
<dbReference type="GO" id="GO:0043565">
    <property type="term" value="F:sequence-specific DNA binding"/>
    <property type="evidence" value="ECO:0007669"/>
    <property type="project" value="InterPro"/>
</dbReference>
<dbReference type="Pfam" id="PF14525">
    <property type="entry name" value="AraC_binding_2"/>
    <property type="match status" value="1"/>
</dbReference>
<dbReference type="InterPro" id="IPR037923">
    <property type="entry name" value="HTH-like"/>
</dbReference>
<keyword evidence="6" id="KW-1185">Reference proteome</keyword>
<proteinExistence type="predicted"/>
<evidence type="ECO:0000313" key="6">
    <source>
        <dbReference type="Proteomes" id="UP000298133"/>
    </source>
</evidence>
<dbReference type="PROSITE" id="PS01124">
    <property type="entry name" value="HTH_ARAC_FAMILY_2"/>
    <property type="match status" value="1"/>
</dbReference>
<dbReference type="InterPro" id="IPR020449">
    <property type="entry name" value="Tscrpt_reg_AraC-type_HTH"/>
</dbReference>
<dbReference type="SMART" id="SM00342">
    <property type="entry name" value="HTH_ARAC"/>
    <property type="match status" value="1"/>
</dbReference>
<dbReference type="InterPro" id="IPR009057">
    <property type="entry name" value="Homeodomain-like_sf"/>
</dbReference>
<dbReference type="PRINTS" id="PR00032">
    <property type="entry name" value="HTHARAC"/>
</dbReference>
<dbReference type="PANTHER" id="PTHR43280">
    <property type="entry name" value="ARAC-FAMILY TRANSCRIPTIONAL REGULATOR"/>
    <property type="match status" value="1"/>
</dbReference>
<dbReference type="AlphaFoldDB" id="A0A4Y8UIQ1"/>
<comment type="caution">
    <text evidence="5">The sequence shown here is derived from an EMBL/GenBank/DDBJ whole genome shotgun (WGS) entry which is preliminary data.</text>
</comment>
<reference evidence="5 6" key="1">
    <citation type="submission" date="2019-03" db="EMBL/GenBank/DDBJ databases">
        <title>Draft genome of Gammaproteobacteria bacterium LSUCC0057, a member of the SAR92 clade.</title>
        <authorList>
            <person name="Lanclos V.C."/>
            <person name="Doiron C."/>
            <person name="Henson M.W."/>
            <person name="Thrash J.C."/>
        </authorList>
    </citation>
    <scope>NUCLEOTIDE SEQUENCE [LARGE SCALE GENOMIC DNA]</scope>
    <source>
        <strain evidence="5 6">LSUCC0057</strain>
    </source>
</reference>
<dbReference type="Pfam" id="PF12833">
    <property type="entry name" value="HTH_18"/>
    <property type="match status" value="1"/>
</dbReference>
<keyword evidence="1" id="KW-0805">Transcription regulation</keyword>
<gene>
    <name evidence="5" type="ORF">E3W66_01755</name>
</gene>
<dbReference type="SUPFAM" id="SSF46689">
    <property type="entry name" value="Homeodomain-like"/>
    <property type="match status" value="1"/>
</dbReference>
<accession>A0A4Y8UIQ1</accession>
<keyword evidence="3" id="KW-0804">Transcription</keyword>
<name>A0A4Y8UIQ1_9GAMM</name>
<sequence length="316" mass="35680">MNSTLTTAVPALQRDVWHARTLATFCDMEIDYTSGAAFTGTLLNTSLNRLQLATIASSPIDVRRKREHIGRQQQAHYLLKFQLGGTGVIEQRGKVARLSPGDFVLCTTAEPYRLRFAEHYQQAVLAIPQPLMQELFGHADDMLGVRMGYESATNSLLSQFVGSVLQRLNELDQATLARLEGNLLDLLTTSLQSVKADPQAAVNSHTRVHHLSSVKRIIALNLDNPRLNADLIAHIEGISKRYLHMLFQSETMSLSKYIQYQRLEACRRALRHPDYRQRSTTDIALQWGFSDVSHFHRCFKASYGVTPRQYKLSESP</sequence>
<feature type="domain" description="HTH araC/xylS-type" evidence="4">
    <location>
        <begin position="212"/>
        <end position="313"/>
    </location>
</feature>
<dbReference type="OrthoDB" id="9816461at2"/>
<organism evidence="5 6">
    <name type="scientific">Gammaproteobacteria bacterium LSUCC0057</name>
    <dbReference type="NCBI Taxonomy" id="2559237"/>
    <lineage>
        <taxon>Bacteria</taxon>
        <taxon>Pseudomonadati</taxon>
        <taxon>Pseudomonadota</taxon>
        <taxon>Gammaproteobacteria</taxon>
        <taxon>Cellvibrionales</taxon>
        <taxon>Porticoccaceae</taxon>
        <taxon>SAR92 clade</taxon>
    </lineage>
</organism>
<dbReference type="PANTHER" id="PTHR43280:SF31">
    <property type="entry name" value="TRANSCRIPTIONAL REGULATORY PROTEIN"/>
    <property type="match status" value="1"/>
</dbReference>
<dbReference type="InterPro" id="IPR035418">
    <property type="entry name" value="AraC-bd_2"/>
</dbReference>
<dbReference type="InterPro" id="IPR018060">
    <property type="entry name" value="HTH_AraC"/>
</dbReference>